<feature type="domain" description="tRNA(Ile)-lysidine/2-thiocytidine synthase N-terminal" evidence="7">
    <location>
        <begin position="17"/>
        <end position="190"/>
    </location>
</feature>
<dbReference type="PANTHER" id="PTHR43033:SF1">
    <property type="entry name" value="TRNA(ILE)-LYSIDINE SYNTHASE-RELATED"/>
    <property type="match status" value="1"/>
</dbReference>
<comment type="similarity">
    <text evidence="6">Belongs to the tRNA(Ile)-lysidine synthase family.</text>
</comment>
<dbReference type="GO" id="GO:0005524">
    <property type="term" value="F:ATP binding"/>
    <property type="evidence" value="ECO:0007669"/>
    <property type="project" value="UniProtKB-KW"/>
</dbReference>
<dbReference type="EC" id="6.3.4.19" evidence="6"/>
<accession>A0A7M1S3Z2</accession>
<dbReference type="Proteomes" id="UP000595074">
    <property type="component" value="Chromosome"/>
</dbReference>
<keyword evidence="3" id="KW-0547">Nucleotide-binding</keyword>
<organism evidence="8 9">
    <name type="scientific">Sulfurovum indicum</name>
    <dbReference type="NCBI Taxonomy" id="2779528"/>
    <lineage>
        <taxon>Bacteria</taxon>
        <taxon>Pseudomonadati</taxon>
        <taxon>Campylobacterota</taxon>
        <taxon>Epsilonproteobacteria</taxon>
        <taxon>Campylobacterales</taxon>
        <taxon>Sulfurovaceae</taxon>
        <taxon>Sulfurovum</taxon>
    </lineage>
</organism>
<dbReference type="AlphaFoldDB" id="A0A7M1S3Z2"/>
<gene>
    <name evidence="6 8" type="primary">tilS</name>
    <name evidence="8" type="ORF">IMZ28_01300</name>
</gene>
<dbReference type="Pfam" id="PF01171">
    <property type="entry name" value="ATP_bind_3"/>
    <property type="match status" value="1"/>
</dbReference>
<keyword evidence="4" id="KW-0067">ATP-binding</keyword>
<proteinExistence type="inferred from homology"/>
<sequence length="336" mass="39033">MKSLLLPTSYFLLEKRNLLAFSAGVDSSALFFLLIENNIKFDIAIVDYGVREESKKEVAHAKALAQQYNLKCHTAMAPHFSSHFEANARIFRYDFFERLIKAHGYDNLLTAHQLNDQLEWLLMRLTKGAGTSELLGLEPLSKRENYTVVRPLLEYSKEELLAYLKEHGHPYFTDTSNSDEKYERNRFRKQFSDPLLSKYKEGIKRSFAYLRRDKKVLESGYSLIYSYEKLRIIKLYRANAKSKAADMTLKTLGYLLSASQRQEIENKQSLVIGGAWAVELKDDLLYIAPYITTEMPKKFKEVCRVAKIPSKIRPYLFTKEIDLQEINALQSNTYRS</sequence>
<keyword evidence="2 6" id="KW-0819">tRNA processing</keyword>
<dbReference type="InterPro" id="IPR014729">
    <property type="entry name" value="Rossmann-like_a/b/a_fold"/>
</dbReference>
<dbReference type="NCBIfam" id="TIGR02432">
    <property type="entry name" value="lysidine_TilS_N"/>
    <property type="match status" value="1"/>
</dbReference>
<comment type="subcellular location">
    <subcellularLocation>
        <location evidence="6">Cytoplasm</location>
    </subcellularLocation>
</comment>
<dbReference type="HAMAP" id="MF_01161">
    <property type="entry name" value="tRNA_Ile_lys_synt"/>
    <property type="match status" value="1"/>
</dbReference>
<evidence type="ECO:0000259" key="7">
    <source>
        <dbReference type="Pfam" id="PF01171"/>
    </source>
</evidence>
<dbReference type="GO" id="GO:0006400">
    <property type="term" value="P:tRNA modification"/>
    <property type="evidence" value="ECO:0007669"/>
    <property type="project" value="UniProtKB-UniRule"/>
</dbReference>
<dbReference type="GO" id="GO:0032267">
    <property type="term" value="F:tRNA(Ile)-lysidine synthase activity"/>
    <property type="evidence" value="ECO:0007669"/>
    <property type="project" value="UniProtKB-EC"/>
</dbReference>
<keyword evidence="9" id="KW-1185">Reference proteome</keyword>
<dbReference type="InterPro" id="IPR012795">
    <property type="entry name" value="tRNA_Ile_lys_synt_N"/>
</dbReference>
<dbReference type="GO" id="GO:0005737">
    <property type="term" value="C:cytoplasm"/>
    <property type="evidence" value="ECO:0007669"/>
    <property type="project" value="UniProtKB-SubCell"/>
</dbReference>
<evidence type="ECO:0000256" key="6">
    <source>
        <dbReference type="HAMAP-Rule" id="MF_01161"/>
    </source>
</evidence>
<dbReference type="EMBL" id="CP063164">
    <property type="protein sequence ID" value="QOR62145.1"/>
    <property type="molecule type" value="Genomic_DNA"/>
</dbReference>
<dbReference type="Gene3D" id="3.40.50.620">
    <property type="entry name" value="HUPs"/>
    <property type="match status" value="1"/>
</dbReference>
<evidence type="ECO:0000256" key="4">
    <source>
        <dbReference type="ARBA" id="ARBA00022840"/>
    </source>
</evidence>
<protein>
    <recommendedName>
        <fullName evidence="6">tRNA(Ile)-lysidine synthase</fullName>
        <ecNumber evidence="6">6.3.4.19</ecNumber>
    </recommendedName>
    <alternativeName>
        <fullName evidence="6">tRNA(Ile)-2-lysyl-cytidine synthase</fullName>
    </alternativeName>
    <alternativeName>
        <fullName evidence="6">tRNA(Ile)-lysidine synthetase</fullName>
    </alternativeName>
</protein>
<dbReference type="PANTHER" id="PTHR43033">
    <property type="entry name" value="TRNA(ILE)-LYSIDINE SYNTHASE-RELATED"/>
    <property type="match status" value="1"/>
</dbReference>
<dbReference type="KEGG" id="sinu:IMZ28_01300"/>
<dbReference type="InterPro" id="IPR012094">
    <property type="entry name" value="tRNA_Ile_lys_synt"/>
</dbReference>
<dbReference type="CDD" id="cd01992">
    <property type="entry name" value="TilS_N"/>
    <property type="match status" value="1"/>
</dbReference>
<evidence type="ECO:0000256" key="3">
    <source>
        <dbReference type="ARBA" id="ARBA00022741"/>
    </source>
</evidence>
<reference evidence="8 9" key="1">
    <citation type="submission" date="2020-10" db="EMBL/GenBank/DDBJ databases">
        <title>The genome of sulfurovum sp.</title>
        <authorList>
            <person name="Xie S."/>
            <person name="Shao Z."/>
            <person name="Jiang L."/>
        </authorList>
    </citation>
    <scope>NUCLEOTIDE SEQUENCE [LARGE SCALE GENOMIC DNA]</scope>
    <source>
        <strain evidence="8 9">ST-419</strain>
    </source>
</reference>
<dbReference type="RefSeq" id="WP_197548846.1">
    <property type="nucleotide sequence ID" value="NZ_CP063164.1"/>
</dbReference>
<name>A0A7M1S3Z2_9BACT</name>
<evidence type="ECO:0000256" key="2">
    <source>
        <dbReference type="ARBA" id="ARBA00022694"/>
    </source>
</evidence>
<dbReference type="InterPro" id="IPR011063">
    <property type="entry name" value="TilS/TtcA_N"/>
</dbReference>
<keyword evidence="1 6" id="KW-0436">Ligase</keyword>
<comment type="caution">
    <text evidence="6">Lacks conserved residue(s) required for the propagation of feature annotation.</text>
</comment>
<comment type="function">
    <text evidence="6">Ligates lysine onto the cytidine present at position 34 of the AUA codon-specific tRNA(Ile) that contains the anticodon CAU, in an ATP-dependent manner. Cytidine is converted to lysidine, thus changing the amino acid specificity of the tRNA from methionine to isoleucine.</text>
</comment>
<keyword evidence="6" id="KW-0963">Cytoplasm</keyword>
<evidence type="ECO:0000313" key="9">
    <source>
        <dbReference type="Proteomes" id="UP000595074"/>
    </source>
</evidence>
<dbReference type="SUPFAM" id="SSF52402">
    <property type="entry name" value="Adenine nucleotide alpha hydrolases-like"/>
    <property type="match status" value="1"/>
</dbReference>
<evidence type="ECO:0000313" key="8">
    <source>
        <dbReference type="EMBL" id="QOR62145.1"/>
    </source>
</evidence>
<comment type="catalytic activity">
    <reaction evidence="5 6">
        <text>cytidine(34) in tRNA(Ile2) + L-lysine + ATP = lysidine(34) in tRNA(Ile2) + AMP + diphosphate + H(+)</text>
        <dbReference type="Rhea" id="RHEA:43744"/>
        <dbReference type="Rhea" id="RHEA-COMP:10625"/>
        <dbReference type="Rhea" id="RHEA-COMP:10670"/>
        <dbReference type="ChEBI" id="CHEBI:15378"/>
        <dbReference type="ChEBI" id="CHEBI:30616"/>
        <dbReference type="ChEBI" id="CHEBI:32551"/>
        <dbReference type="ChEBI" id="CHEBI:33019"/>
        <dbReference type="ChEBI" id="CHEBI:82748"/>
        <dbReference type="ChEBI" id="CHEBI:83665"/>
        <dbReference type="ChEBI" id="CHEBI:456215"/>
        <dbReference type="EC" id="6.3.4.19"/>
    </reaction>
</comment>
<evidence type="ECO:0000256" key="5">
    <source>
        <dbReference type="ARBA" id="ARBA00048539"/>
    </source>
</evidence>
<evidence type="ECO:0000256" key="1">
    <source>
        <dbReference type="ARBA" id="ARBA00022598"/>
    </source>
</evidence>